<reference evidence="1 2" key="1">
    <citation type="journal article" date="2018" name="Mol. Plant">
        <title>The genome of Artemisia annua provides insight into the evolution of Asteraceae family and artemisinin biosynthesis.</title>
        <authorList>
            <person name="Shen Q."/>
            <person name="Zhang L."/>
            <person name="Liao Z."/>
            <person name="Wang S."/>
            <person name="Yan T."/>
            <person name="Shi P."/>
            <person name="Liu M."/>
            <person name="Fu X."/>
            <person name="Pan Q."/>
            <person name="Wang Y."/>
            <person name="Lv Z."/>
            <person name="Lu X."/>
            <person name="Zhang F."/>
            <person name="Jiang W."/>
            <person name="Ma Y."/>
            <person name="Chen M."/>
            <person name="Hao X."/>
            <person name="Li L."/>
            <person name="Tang Y."/>
            <person name="Lv G."/>
            <person name="Zhou Y."/>
            <person name="Sun X."/>
            <person name="Brodelius P.E."/>
            <person name="Rose J.K.C."/>
            <person name="Tang K."/>
        </authorList>
    </citation>
    <scope>NUCLEOTIDE SEQUENCE [LARGE SCALE GENOMIC DNA]</scope>
    <source>
        <strain evidence="2">cv. Huhao1</strain>
        <tissue evidence="1">Leaf</tissue>
    </source>
</reference>
<proteinExistence type="predicted"/>
<gene>
    <name evidence="1" type="ORF">CTI12_AA341390</name>
</gene>
<sequence>MSVDDVERVRIAEEGIIAMNVVGDVERVRFVVEDDLESGETDDQNAKLTPLNSESFHIRTWKKKVDIDVPNPRKKDDFEKFIGVSNQKSIEVKNP</sequence>
<comment type="caution">
    <text evidence="1">The sequence shown here is derived from an EMBL/GenBank/DDBJ whole genome shotgun (WGS) entry which is preliminary data.</text>
</comment>
<dbReference type="AlphaFoldDB" id="A0A2U1MU54"/>
<organism evidence="1 2">
    <name type="scientific">Artemisia annua</name>
    <name type="common">Sweet wormwood</name>
    <dbReference type="NCBI Taxonomy" id="35608"/>
    <lineage>
        <taxon>Eukaryota</taxon>
        <taxon>Viridiplantae</taxon>
        <taxon>Streptophyta</taxon>
        <taxon>Embryophyta</taxon>
        <taxon>Tracheophyta</taxon>
        <taxon>Spermatophyta</taxon>
        <taxon>Magnoliopsida</taxon>
        <taxon>eudicotyledons</taxon>
        <taxon>Gunneridae</taxon>
        <taxon>Pentapetalae</taxon>
        <taxon>asterids</taxon>
        <taxon>campanulids</taxon>
        <taxon>Asterales</taxon>
        <taxon>Asteraceae</taxon>
        <taxon>Asteroideae</taxon>
        <taxon>Anthemideae</taxon>
        <taxon>Artemisiinae</taxon>
        <taxon>Artemisia</taxon>
    </lineage>
</organism>
<dbReference type="EMBL" id="PKPP01004349">
    <property type="protein sequence ID" value="PWA64793.1"/>
    <property type="molecule type" value="Genomic_DNA"/>
</dbReference>
<evidence type="ECO:0000313" key="2">
    <source>
        <dbReference type="Proteomes" id="UP000245207"/>
    </source>
</evidence>
<protein>
    <submittedName>
        <fullName evidence="1">Uncharacterized protein</fullName>
    </submittedName>
</protein>
<dbReference type="Proteomes" id="UP000245207">
    <property type="component" value="Unassembled WGS sequence"/>
</dbReference>
<name>A0A2U1MU54_ARTAN</name>
<evidence type="ECO:0000313" key="1">
    <source>
        <dbReference type="EMBL" id="PWA64793.1"/>
    </source>
</evidence>
<accession>A0A2U1MU54</accession>
<keyword evidence="2" id="KW-1185">Reference proteome</keyword>